<dbReference type="InterPro" id="IPR036709">
    <property type="entry name" value="Autotransporte_beta_dom_sf"/>
</dbReference>
<dbReference type="KEGG" id="vrm:44547418_00351"/>
<dbReference type="Pfam" id="PF03797">
    <property type="entry name" value="Autotransporter"/>
    <property type="match status" value="1"/>
</dbReference>
<feature type="domain" description="Autotransporter" evidence="2">
    <location>
        <begin position="477"/>
        <end position="742"/>
    </location>
</feature>
<dbReference type="PROSITE" id="PS51208">
    <property type="entry name" value="AUTOTRANSPORTER"/>
    <property type="match status" value="1"/>
</dbReference>
<evidence type="ECO:0000313" key="4">
    <source>
        <dbReference type="Proteomes" id="UP000214973"/>
    </source>
</evidence>
<dbReference type="GO" id="GO:0019867">
    <property type="term" value="C:outer membrane"/>
    <property type="evidence" value="ECO:0007669"/>
    <property type="project" value="InterPro"/>
</dbReference>
<dbReference type="InterPro" id="IPR005546">
    <property type="entry name" value="Autotransporte_beta"/>
</dbReference>
<evidence type="ECO:0000256" key="1">
    <source>
        <dbReference type="SAM" id="SignalP"/>
    </source>
</evidence>
<dbReference type="Proteomes" id="UP000214973">
    <property type="component" value="Chromosome 1"/>
</dbReference>
<dbReference type="PRINTS" id="PR01484">
    <property type="entry name" value="PRTACTNFAMLY"/>
</dbReference>
<keyword evidence="4" id="KW-1185">Reference proteome</keyword>
<sequence>MKRTTYIAVIAALLITGASADVMVSATTITSHTDGKSIGLNLWGETRHYTDDVTVDVSGMGVNGTKYHNNVTAIYALDGTQVALDKNVTIKVKNPAPAESGTQRRPDLAHYYMSGIYAGYGGLTSDGNNDDTRVTVKGNADIDVVGVGLQANKDGYIRVLGGADVKTHPLDTSDTYSALSEEGFVYVNIGMDGLHPGKNDVKMYGNVGFINKNYGIEVNPYNHGSEISLGLTTPNSKLVGGVLNEFDESNNNPYHGGLRLYLQNGATWRNEWLGAERVYPTQGRPDTANYLYTGSKVEHFIGGADEASRGIIQPVDERTITINNYKGHAVADYLKGAPAMKNGKGDIVVNHADTGSALTMHSSSGALNESGDFKSANPRDVLNRLANKLVYAGYTKGERNLSTTVQVDEGIISPTVTANLGTEGYDVNGRAYVSDKTSMTTRESELVSGAKSALTSSVMQMRADTNDLQRRLGDVRINPAAHGVWGKYIGGKSKMTDDAYVNQTYNMAQVGYDTLHGDWTVGGALLYGTSHSDYAQGSGSGKTAGLALYGAKQFTDGRYVDVIGKVNRLKNDFTVRNSLSTTLSGDYHNTGASLSVEYGKRIKKDNGFYIDPNAELSFSRLSSKSFDARTDAGSNVHIDSDGINSVIGRVGVGIGKENKNSNIFLKAALAHEFSGKMNATYSMAGEATTRSEVNLKDTWLDLELGGSWSVRPNTYVYGTFTKNFGAKVDNSYRVDAGIRYSF</sequence>
<dbReference type="NCBIfam" id="TIGR01414">
    <property type="entry name" value="autotrans_barl"/>
    <property type="match status" value="1"/>
</dbReference>
<gene>
    <name evidence="3" type="primary">prn</name>
    <name evidence="3" type="ORF">SAMEA44547418_00351</name>
</gene>
<feature type="signal peptide" evidence="1">
    <location>
        <begin position="1"/>
        <end position="20"/>
    </location>
</feature>
<dbReference type="AlphaFoldDB" id="A0A239YIR6"/>
<dbReference type="SMART" id="SM00869">
    <property type="entry name" value="Autotransporter"/>
    <property type="match status" value="1"/>
</dbReference>
<name>A0A239YIR6_9FIRM</name>
<organism evidence="3 4">
    <name type="scientific">Veillonella rodentium</name>
    <dbReference type="NCBI Taxonomy" id="248315"/>
    <lineage>
        <taxon>Bacteria</taxon>
        <taxon>Bacillati</taxon>
        <taxon>Bacillota</taxon>
        <taxon>Negativicutes</taxon>
        <taxon>Veillonellales</taxon>
        <taxon>Veillonellaceae</taxon>
        <taxon>Veillonella</taxon>
    </lineage>
</organism>
<dbReference type="Gene3D" id="2.40.128.130">
    <property type="entry name" value="Autotransporter beta-domain"/>
    <property type="match status" value="1"/>
</dbReference>
<dbReference type="InterPro" id="IPR003991">
    <property type="entry name" value="Pertactin_virulence_factor"/>
</dbReference>
<dbReference type="SUPFAM" id="SSF103515">
    <property type="entry name" value="Autotransporter"/>
    <property type="match status" value="1"/>
</dbReference>
<reference evidence="3 4" key="1">
    <citation type="submission" date="2017-06" db="EMBL/GenBank/DDBJ databases">
        <authorList>
            <consortium name="Pathogen Informatics"/>
        </authorList>
    </citation>
    <scope>NUCLEOTIDE SEQUENCE [LARGE SCALE GENOMIC DNA]</scope>
    <source>
        <strain evidence="3 4">NCTC12018</strain>
    </source>
</reference>
<accession>A0A239YIR6</accession>
<keyword evidence="1" id="KW-0732">Signal</keyword>
<dbReference type="RefSeq" id="WP_095065215.1">
    <property type="nucleotide sequence ID" value="NZ_LT906470.1"/>
</dbReference>
<dbReference type="EMBL" id="LT906470">
    <property type="protein sequence ID" value="SNV58138.1"/>
    <property type="molecule type" value="Genomic_DNA"/>
</dbReference>
<evidence type="ECO:0000259" key="2">
    <source>
        <dbReference type="PROSITE" id="PS51208"/>
    </source>
</evidence>
<feature type="chain" id="PRO_5038601466" evidence="1">
    <location>
        <begin position="21"/>
        <end position="742"/>
    </location>
</feature>
<proteinExistence type="predicted"/>
<protein>
    <submittedName>
        <fullName evidence="3">P.94</fullName>
    </submittedName>
</protein>
<evidence type="ECO:0000313" key="3">
    <source>
        <dbReference type="EMBL" id="SNV58138.1"/>
    </source>
</evidence>
<dbReference type="InterPro" id="IPR006315">
    <property type="entry name" value="OM_autotransptr_brl_dom"/>
</dbReference>